<dbReference type="InterPro" id="IPR041373">
    <property type="entry name" value="RT_RNaseH"/>
</dbReference>
<keyword evidence="1" id="KW-0808">Transferase</keyword>
<evidence type="ECO:0000256" key="5">
    <source>
        <dbReference type="ARBA" id="ARBA00022801"/>
    </source>
</evidence>
<evidence type="ECO:0000256" key="2">
    <source>
        <dbReference type="ARBA" id="ARBA00022695"/>
    </source>
</evidence>
<dbReference type="GO" id="GO:0003964">
    <property type="term" value="F:RNA-directed DNA polymerase activity"/>
    <property type="evidence" value="ECO:0007669"/>
    <property type="project" value="UniProtKB-KW"/>
</dbReference>
<dbReference type="GO" id="GO:0016787">
    <property type="term" value="F:hydrolase activity"/>
    <property type="evidence" value="ECO:0007669"/>
    <property type="project" value="UniProtKB-KW"/>
</dbReference>
<evidence type="ECO:0000256" key="3">
    <source>
        <dbReference type="ARBA" id="ARBA00022722"/>
    </source>
</evidence>
<name>A0AAF0R3U6_SOLVR</name>
<keyword evidence="2" id="KW-0548">Nucleotidyltransferase</keyword>
<dbReference type="EMBL" id="CP133617">
    <property type="protein sequence ID" value="WMV33422.1"/>
    <property type="molecule type" value="Genomic_DNA"/>
</dbReference>
<feature type="domain" description="Reverse transcriptase RNase H-like" evidence="7">
    <location>
        <begin position="2"/>
        <end position="81"/>
    </location>
</feature>
<gene>
    <name evidence="8" type="ORF">MTR67_026807</name>
</gene>
<reference evidence="8" key="1">
    <citation type="submission" date="2023-08" db="EMBL/GenBank/DDBJ databases">
        <title>A de novo genome assembly of Solanum verrucosum Schlechtendal, a Mexican diploid species geographically isolated from the other diploid A-genome species in potato relatives.</title>
        <authorList>
            <person name="Hosaka K."/>
        </authorList>
    </citation>
    <scope>NUCLEOTIDE SEQUENCE</scope>
    <source>
        <tissue evidence="8">Young leaves</tissue>
    </source>
</reference>
<proteinExistence type="predicted"/>
<keyword evidence="5" id="KW-0378">Hydrolase</keyword>
<evidence type="ECO:0000259" key="7">
    <source>
        <dbReference type="Pfam" id="PF17917"/>
    </source>
</evidence>
<dbReference type="AlphaFoldDB" id="A0AAF0R3U6"/>
<dbReference type="InterPro" id="IPR043502">
    <property type="entry name" value="DNA/RNA_pol_sf"/>
</dbReference>
<evidence type="ECO:0000256" key="6">
    <source>
        <dbReference type="ARBA" id="ARBA00022918"/>
    </source>
</evidence>
<keyword evidence="3" id="KW-0540">Nuclease</keyword>
<dbReference type="PANTHER" id="PTHR34072:SF59">
    <property type="entry name" value="CCHC-TYPE INTEGRASE"/>
    <property type="match status" value="1"/>
</dbReference>
<sequence length="83" mass="9798">MIYCDASRIGLRYVLMQHVKFIAYASRPLKAHEKNYLAHDLELVGVVFSLKILRHYSYEVRVDVCTDCKSLKYVFTQKDLNLR</sequence>
<dbReference type="SUPFAM" id="SSF56672">
    <property type="entry name" value="DNA/RNA polymerases"/>
    <property type="match status" value="1"/>
</dbReference>
<keyword evidence="9" id="KW-1185">Reference proteome</keyword>
<organism evidence="8 9">
    <name type="scientific">Solanum verrucosum</name>
    <dbReference type="NCBI Taxonomy" id="315347"/>
    <lineage>
        <taxon>Eukaryota</taxon>
        <taxon>Viridiplantae</taxon>
        <taxon>Streptophyta</taxon>
        <taxon>Embryophyta</taxon>
        <taxon>Tracheophyta</taxon>
        <taxon>Spermatophyta</taxon>
        <taxon>Magnoliopsida</taxon>
        <taxon>eudicotyledons</taxon>
        <taxon>Gunneridae</taxon>
        <taxon>Pentapetalae</taxon>
        <taxon>asterids</taxon>
        <taxon>lamiids</taxon>
        <taxon>Solanales</taxon>
        <taxon>Solanaceae</taxon>
        <taxon>Solanoideae</taxon>
        <taxon>Solaneae</taxon>
        <taxon>Solanum</taxon>
    </lineage>
</organism>
<evidence type="ECO:0000256" key="4">
    <source>
        <dbReference type="ARBA" id="ARBA00022759"/>
    </source>
</evidence>
<evidence type="ECO:0000313" key="8">
    <source>
        <dbReference type="EMBL" id="WMV33422.1"/>
    </source>
</evidence>
<keyword evidence="4" id="KW-0255">Endonuclease</keyword>
<dbReference type="GO" id="GO:0004519">
    <property type="term" value="F:endonuclease activity"/>
    <property type="evidence" value="ECO:0007669"/>
    <property type="project" value="UniProtKB-KW"/>
</dbReference>
<protein>
    <recommendedName>
        <fullName evidence="7">Reverse transcriptase RNase H-like domain-containing protein</fullName>
    </recommendedName>
</protein>
<dbReference type="Proteomes" id="UP001234989">
    <property type="component" value="Chromosome 6"/>
</dbReference>
<dbReference type="Pfam" id="PF17917">
    <property type="entry name" value="RT_RNaseH"/>
    <property type="match status" value="1"/>
</dbReference>
<accession>A0AAF0R3U6</accession>
<evidence type="ECO:0000256" key="1">
    <source>
        <dbReference type="ARBA" id="ARBA00022679"/>
    </source>
</evidence>
<dbReference type="PANTHER" id="PTHR34072">
    <property type="entry name" value="ENZYMATIC POLYPROTEIN-RELATED"/>
    <property type="match status" value="1"/>
</dbReference>
<evidence type="ECO:0000313" key="9">
    <source>
        <dbReference type="Proteomes" id="UP001234989"/>
    </source>
</evidence>
<keyword evidence="6" id="KW-0695">RNA-directed DNA polymerase</keyword>